<reference evidence="3" key="1">
    <citation type="journal article" date="2019" name="Int. J. Syst. Evol. Microbiol.">
        <title>The Global Catalogue of Microorganisms (GCM) 10K type strain sequencing project: providing services to taxonomists for standard genome sequencing and annotation.</title>
        <authorList>
            <consortium name="The Broad Institute Genomics Platform"/>
            <consortium name="The Broad Institute Genome Sequencing Center for Infectious Disease"/>
            <person name="Wu L."/>
            <person name="Ma J."/>
        </authorList>
    </citation>
    <scope>NUCLEOTIDE SEQUENCE [LARGE SCALE GENOMIC DNA]</scope>
    <source>
        <strain evidence="3">CGMCC 1.16225</strain>
    </source>
</reference>
<dbReference type="RefSeq" id="WP_379102857.1">
    <property type="nucleotide sequence ID" value="NZ_JBHUGZ010000017.1"/>
</dbReference>
<gene>
    <name evidence="2" type="ORF">ACFSOZ_26685</name>
</gene>
<dbReference type="EMBL" id="JBHUGZ010000017">
    <property type="protein sequence ID" value="MFD1986037.1"/>
    <property type="molecule type" value="Genomic_DNA"/>
</dbReference>
<keyword evidence="3" id="KW-1185">Reference proteome</keyword>
<feature type="region of interest" description="Disordered" evidence="1">
    <location>
        <begin position="110"/>
        <end position="132"/>
    </location>
</feature>
<organism evidence="2 3">
    <name type="scientific">Mesorhizobium newzealandense</name>
    <dbReference type="NCBI Taxonomy" id="1300302"/>
    <lineage>
        <taxon>Bacteria</taxon>
        <taxon>Pseudomonadati</taxon>
        <taxon>Pseudomonadota</taxon>
        <taxon>Alphaproteobacteria</taxon>
        <taxon>Hyphomicrobiales</taxon>
        <taxon>Phyllobacteriaceae</taxon>
        <taxon>Mesorhizobium</taxon>
    </lineage>
</organism>
<evidence type="ECO:0000313" key="3">
    <source>
        <dbReference type="Proteomes" id="UP001597405"/>
    </source>
</evidence>
<evidence type="ECO:0000313" key="2">
    <source>
        <dbReference type="EMBL" id="MFD1986037.1"/>
    </source>
</evidence>
<protein>
    <submittedName>
        <fullName evidence="2">Uncharacterized protein</fullName>
    </submittedName>
</protein>
<name>A0ABW4UHR5_9HYPH</name>
<evidence type="ECO:0000256" key="1">
    <source>
        <dbReference type="SAM" id="MobiDB-lite"/>
    </source>
</evidence>
<sequence>MRDSDLTERPGRGWTRWAEGIGEYDIDRTGWQAKVPHFPKLNVSVRFDWSDIVGIEHWGYREPKWCMRFPPADWQPMPAGYRQEAEQAWLRWHAATGGRQDAQGAPLLVGHGERRERSLARPLATKGGGLGV</sequence>
<comment type="caution">
    <text evidence="2">The sequence shown here is derived from an EMBL/GenBank/DDBJ whole genome shotgun (WGS) entry which is preliminary data.</text>
</comment>
<dbReference type="Proteomes" id="UP001597405">
    <property type="component" value="Unassembled WGS sequence"/>
</dbReference>
<accession>A0ABW4UHR5</accession>
<proteinExistence type="predicted"/>